<organism evidence="1 2">
    <name type="scientific">Tuber magnatum</name>
    <name type="common">white Piedmont truffle</name>
    <dbReference type="NCBI Taxonomy" id="42249"/>
    <lineage>
        <taxon>Eukaryota</taxon>
        <taxon>Fungi</taxon>
        <taxon>Dikarya</taxon>
        <taxon>Ascomycota</taxon>
        <taxon>Pezizomycotina</taxon>
        <taxon>Pezizomycetes</taxon>
        <taxon>Pezizales</taxon>
        <taxon>Tuberaceae</taxon>
        <taxon>Tuber</taxon>
    </lineage>
</organism>
<dbReference type="STRING" id="42249.A0A317SDT8"/>
<dbReference type="Gene3D" id="2.40.10.10">
    <property type="entry name" value="Trypsin-like serine proteases"/>
    <property type="match status" value="1"/>
</dbReference>
<name>A0A317SDT8_9PEZI</name>
<evidence type="ECO:0000313" key="1">
    <source>
        <dbReference type="EMBL" id="PWW72574.1"/>
    </source>
</evidence>
<dbReference type="AlphaFoldDB" id="A0A317SDT8"/>
<sequence length="366" mass="40126">MDDGIAGPVIMPLPKTYEFDNGEITDYITEVLRQFGFQDSYGLLAAVQSGGGEIKPTIIFGIPGLNLVGPDLPPPPNNLGLLVQNNCMLAVHSYETTWSLDPVKNLQQLDLQPCSVGLEGSLEGAGSFGGFLKRRFQSLLRYTSLSTTTDHLRIIAPKDYEAQAIVQEFRFHKSIAGPTFVDPTNPAQVNTGIFSGARLGSITYTHFGVHSDLLHWYDQQLRQRELPRFSAHISWLTRIDCCIFNCNPERYGGNIYDDRAVSDVGDLYPSALVEKVGRTTRRTMGTVNPAVLVIWDRGSPTFEVAIIGIDRNIFAGPGDSGGCVFENESGTYKAAGLLMGKNLEGNIAYATPLRLLLQTAGDYEWA</sequence>
<comment type="caution">
    <text evidence="1">The sequence shown here is derived from an EMBL/GenBank/DDBJ whole genome shotgun (WGS) entry which is preliminary data.</text>
</comment>
<keyword evidence="2" id="KW-1185">Reference proteome</keyword>
<dbReference type="Proteomes" id="UP000246991">
    <property type="component" value="Unassembled WGS sequence"/>
</dbReference>
<proteinExistence type="predicted"/>
<evidence type="ECO:0000313" key="2">
    <source>
        <dbReference type="Proteomes" id="UP000246991"/>
    </source>
</evidence>
<evidence type="ECO:0008006" key="3">
    <source>
        <dbReference type="Google" id="ProtNLM"/>
    </source>
</evidence>
<dbReference type="OrthoDB" id="5297131at2759"/>
<dbReference type="SUPFAM" id="SSF50494">
    <property type="entry name" value="Trypsin-like serine proteases"/>
    <property type="match status" value="1"/>
</dbReference>
<dbReference type="EMBL" id="PYWC01000102">
    <property type="protein sequence ID" value="PWW72574.1"/>
    <property type="molecule type" value="Genomic_DNA"/>
</dbReference>
<dbReference type="InterPro" id="IPR009003">
    <property type="entry name" value="Peptidase_S1_PA"/>
</dbReference>
<accession>A0A317SDT8</accession>
<reference evidence="1 2" key="1">
    <citation type="submission" date="2018-03" db="EMBL/GenBank/DDBJ databases">
        <title>Genomes of Pezizomycetes fungi and the evolution of truffles.</title>
        <authorList>
            <person name="Murat C."/>
            <person name="Payen T."/>
            <person name="Noel B."/>
            <person name="Kuo A."/>
            <person name="Martin F.M."/>
        </authorList>
    </citation>
    <scope>NUCLEOTIDE SEQUENCE [LARGE SCALE GENOMIC DNA]</scope>
    <source>
        <strain evidence="1">091103-1</strain>
    </source>
</reference>
<protein>
    <recommendedName>
        <fullName evidence="3">Peptidase S1 domain-containing protein</fullName>
    </recommendedName>
</protein>
<dbReference type="InterPro" id="IPR043504">
    <property type="entry name" value="Peptidase_S1_PA_chymotrypsin"/>
</dbReference>
<gene>
    <name evidence="1" type="ORF">C7212DRAFT_366492</name>
</gene>